<dbReference type="PANTHER" id="PTHR15180:SF1">
    <property type="entry name" value="GENERAL TRANSCRIPTION FACTOR 3C POLYPEPTIDE 1"/>
    <property type="match status" value="1"/>
</dbReference>
<reference evidence="2" key="1">
    <citation type="submission" date="2020-11" db="EMBL/GenBank/DDBJ databases">
        <title>Adaptations for nitrogen fixation in a non-lichenized fungal sporocarp promotes dispersal by wood-feeding termites.</title>
        <authorList>
            <consortium name="DOE Joint Genome Institute"/>
            <person name="Koch R.A."/>
            <person name="Yoon G."/>
            <person name="Arayal U."/>
            <person name="Lail K."/>
            <person name="Amirebrahimi M."/>
            <person name="Labutti K."/>
            <person name="Lipzen A."/>
            <person name="Riley R."/>
            <person name="Barry K."/>
            <person name="Henrissat B."/>
            <person name="Grigoriev I.V."/>
            <person name="Herr J.R."/>
            <person name="Aime M.C."/>
        </authorList>
    </citation>
    <scope>NUCLEOTIDE SEQUENCE</scope>
    <source>
        <strain evidence="2">MCA 3950</strain>
    </source>
</reference>
<dbReference type="OrthoDB" id="68020at2759"/>
<dbReference type="RefSeq" id="XP_043043680.1">
    <property type="nucleotide sequence ID" value="XM_043181157.1"/>
</dbReference>
<comment type="caution">
    <text evidence="2">The sequence shown here is derived from an EMBL/GenBank/DDBJ whole genome shotgun (WGS) entry which is preliminary data.</text>
</comment>
<dbReference type="GO" id="GO:0003677">
    <property type="term" value="F:DNA binding"/>
    <property type="evidence" value="ECO:0007669"/>
    <property type="project" value="InterPro"/>
</dbReference>
<dbReference type="GO" id="GO:0006384">
    <property type="term" value="P:transcription initiation at RNA polymerase III promoter"/>
    <property type="evidence" value="ECO:0007669"/>
    <property type="project" value="InterPro"/>
</dbReference>
<dbReference type="Proteomes" id="UP000812287">
    <property type="component" value="Unassembled WGS sequence"/>
</dbReference>
<dbReference type="PANTHER" id="PTHR15180">
    <property type="entry name" value="GENERAL TRANSCRIPTION FACTOR 3C POLYPEPTIDE 1"/>
    <property type="match status" value="1"/>
</dbReference>
<dbReference type="AlphaFoldDB" id="A0A9P7W182"/>
<dbReference type="GO" id="GO:0000127">
    <property type="term" value="C:transcription factor TFIIIC complex"/>
    <property type="evidence" value="ECO:0007669"/>
    <property type="project" value="InterPro"/>
</dbReference>
<evidence type="ECO:0000313" key="2">
    <source>
        <dbReference type="EMBL" id="KAG7450180.1"/>
    </source>
</evidence>
<keyword evidence="3" id="KW-1185">Reference proteome</keyword>
<dbReference type="GO" id="GO:0042791">
    <property type="term" value="P:5S class rRNA transcription by RNA polymerase III"/>
    <property type="evidence" value="ECO:0007669"/>
    <property type="project" value="TreeGrafter"/>
</dbReference>
<proteinExistence type="predicted"/>
<feature type="domain" description="Transcription factor tau subunit sfc3/Tfc3 C-terminal" evidence="1">
    <location>
        <begin position="7"/>
        <end position="279"/>
    </location>
</feature>
<accession>A0A9P7W182</accession>
<evidence type="ECO:0000313" key="3">
    <source>
        <dbReference type="Proteomes" id="UP000812287"/>
    </source>
</evidence>
<dbReference type="EMBL" id="MU250526">
    <property type="protein sequence ID" value="KAG7450180.1"/>
    <property type="molecule type" value="Genomic_DNA"/>
</dbReference>
<gene>
    <name evidence="2" type="ORF">BT62DRAFT_495486</name>
</gene>
<evidence type="ECO:0000259" key="1">
    <source>
        <dbReference type="Pfam" id="PF20222"/>
    </source>
</evidence>
<protein>
    <recommendedName>
        <fullName evidence="1">Transcription factor tau subunit sfc3/Tfc3 C-terminal domain-containing protein</fullName>
    </recommendedName>
</protein>
<dbReference type="InterPro" id="IPR046488">
    <property type="entry name" value="Sfc3/Tfc3_C"/>
</dbReference>
<name>A0A9P7W182_9AGAR</name>
<dbReference type="InterPro" id="IPR044210">
    <property type="entry name" value="Tfc3-like"/>
</dbReference>
<dbReference type="Pfam" id="PF20222">
    <property type="entry name" value="DUF6581"/>
    <property type="match status" value="1"/>
</dbReference>
<sequence length="533" mass="58805">MKHRGTTILPDDDLNSVTNFNLIHHLEFLRSHIDKNALRVGYAQPQGNSNAELIIPDTVDDLLYSFEVIEAATTGPVWDFMWNGVVEEGREKRLTSLAFLDSLSDLSETPVEDVLAIAESALKMALGTPLENYNAEGASTLLRSAAEEHIVTSATKGLVSRGILSKLVRDHHRQKPGRQLKISDANLAALGGSISSDLFQDAAGLEEDLTAGESDTWREWPLTATDGDSAALIQHVSDNKVDFKVDTTNAQAARPMLDWNSKKADDDQIETSLHVQFRDMSLQSSSSQATPVIQSMDIDCLVSNELHTSNAVHGQAVDGSAACCRRVTDNGVVDCTGCLDEQWASVGPTFSAKEMAIAHSVLSIVGQAGSQGSSKIALAERTNTSMNALLPVIQRLVERPLPLLYWVGYSCAYLVSAAHIKTWTVTLPSAILLNIFPRRWIDVSGTKLVEVWEAALRAAIGVIVFRPGISQAELRWRLRGVYDRQEVYDVLQYLLETEIIKTSIGSQMVPVLDEREEKEVFYFINQLKKWYRL</sequence>
<organism evidence="2 3">
    <name type="scientific">Guyanagaster necrorhizus</name>
    <dbReference type="NCBI Taxonomy" id="856835"/>
    <lineage>
        <taxon>Eukaryota</taxon>
        <taxon>Fungi</taxon>
        <taxon>Dikarya</taxon>
        <taxon>Basidiomycota</taxon>
        <taxon>Agaricomycotina</taxon>
        <taxon>Agaricomycetes</taxon>
        <taxon>Agaricomycetidae</taxon>
        <taxon>Agaricales</taxon>
        <taxon>Marasmiineae</taxon>
        <taxon>Physalacriaceae</taxon>
        <taxon>Guyanagaster</taxon>
    </lineage>
</organism>
<dbReference type="GeneID" id="66103453"/>